<sequence>MIVDVIQYMRPDGRKVPRQAEISDECQIKYDEIIECGGRLTAEQLMTGEVSQTIETNDFDFDIIITNGADFDENKKALEDMVMRFDKSKFDEYKREYEKEN</sequence>
<protein>
    <submittedName>
        <fullName evidence="2">Uncharacterized protein</fullName>
    </submittedName>
</protein>
<gene>
    <name evidence="2" type="ORF">MM415A00575_0019</name>
    <name evidence="1" type="ORF">MM415B00170_0030</name>
    <name evidence="3" type="ORF">TM448B00791_0007</name>
</gene>
<evidence type="ECO:0000313" key="3">
    <source>
        <dbReference type="EMBL" id="QJH96669.1"/>
    </source>
</evidence>
<reference evidence="2" key="1">
    <citation type="submission" date="2020-03" db="EMBL/GenBank/DDBJ databases">
        <title>The deep terrestrial virosphere.</title>
        <authorList>
            <person name="Holmfeldt K."/>
            <person name="Nilsson E."/>
            <person name="Simone D."/>
            <person name="Lopez-Fernandez M."/>
            <person name="Wu X."/>
            <person name="de Brujin I."/>
            <person name="Lundin D."/>
            <person name="Andersson A."/>
            <person name="Bertilsson S."/>
            <person name="Dopson M."/>
        </authorList>
    </citation>
    <scope>NUCLEOTIDE SEQUENCE</scope>
    <source>
        <strain evidence="2">MM415A00575</strain>
        <strain evidence="1">MM415B00170</strain>
        <strain evidence="3">TM448B00791</strain>
    </source>
</reference>
<dbReference type="EMBL" id="MT144658">
    <property type="protein sequence ID" value="QJH96669.1"/>
    <property type="molecule type" value="Genomic_DNA"/>
</dbReference>
<evidence type="ECO:0000313" key="2">
    <source>
        <dbReference type="EMBL" id="QJA81183.1"/>
    </source>
</evidence>
<dbReference type="EMBL" id="MT141575">
    <property type="protein sequence ID" value="QJA67721.1"/>
    <property type="molecule type" value="Genomic_DNA"/>
</dbReference>
<organism evidence="2">
    <name type="scientific">viral metagenome</name>
    <dbReference type="NCBI Taxonomy" id="1070528"/>
    <lineage>
        <taxon>unclassified sequences</taxon>
        <taxon>metagenomes</taxon>
        <taxon>organismal metagenomes</taxon>
    </lineage>
</organism>
<dbReference type="AlphaFoldDB" id="A0A6M3KGV8"/>
<accession>A0A6M3KGV8</accession>
<proteinExistence type="predicted"/>
<name>A0A6M3KGV8_9ZZZZ</name>
<dbReference type="EMBL" id="MT142450">
    <property type="protein sequence ID" value="QJA81183.1"/>
    <property type="molecule type" value="Genomic_DNA"/>
</dbReference>
<evidence type="ECO:0000313" key="1">
    <source>
        <dbReference type="EMBL" id="QJA67721.1"/>
    </source>
</evidence>